<organism evidence="2 3">
    <name type="scientific">Sulfurimicrobium lacus</name>
    <dbReference type="NCBI Taxonomy" id="2715678"/>
    <lineage>
        <taxon>Bacteria</taxon>
        <taxon>Pseudomonadati</taxon>
        <taxon>Pseudomonadota</taxon>
        <taxon>Betaproteobacteria</taxon>
        <taxon>Nitrosomonadales</taxon>
        <taxon>Sulfuricellaceae</taxon>
        <taxon>Sulfurimicrobium</taxon>
    </lineage>
</organism>
<dbReference type="Pfam" id="PF02613">
    <property type="entry name" value="Nitrate_red_del"/>
    <property type="match status" value="1"/>
</dbReference>
<reference evidence="3" key="1">
    <citation type="submission" date="2020-03" db="EMBL/GenBank/DDBJ databases">
        <title>Complete genome sequence of sulfur-oxidizing bacterium skT11.</title>
        <authorList>
            <person name="Kanda M."/>
            <person name="Kojima H."/>
            <person name="Fukui M."/>
        </authorList>
    </citation>
    <scope>NUCLEOTIDE SEQUENCE [LARGE SCALE GENOMIC DNA]</scope>
    <source>
        <strain evidence="3">skT11</strain>
    </source>
</reference>
<dbReference type="KEGG" id="slac:SKTS_27540"/>
<dbReference type="InterPro" id="IPR036411">
    <property type="entry name" value="TorD-like_sf"/>
</dbReference>
<dbReference type="PANTHER" id="PTHR34227:SF1">
    <property type="entry name" value="DIMETHYL SULFOXIDE REDUCTASE CHAPERONE-RELATED"/>
    <property type="match status" value="1"/>
</dbReference>
<dbReference type="AlphaFoldDB" id="A0A6F8VDS7"/>
<gene>
    <name evidence="2" type="ORF">SKTS_27540</name>
</gene>
<dbReference type="Proteomes" id="UP000502260">
    <property type="component" value="Chromosome"/>
</dbReference>
<evidence type="ECO:0000256" key="1">
    <source>
        <dbReference type="ARBA" id="ARBA00023186"/>
    </source>
</evidence>
<sequence length="183" mass="19902">MPTPGERLRLLGALLAAPVAESRELLEDFSAHHGWLAAPLEELAATSLEEWQAEHTRLFVNGHPRTVCPPFQSAWLDGMMPGPATAAVAGLYRRLGLEEDGISPDFLGTMLECAAHLEESLGEPGQGEQVQAVQVQAVKDALWQEHLGRWLPQFTQALRDESRLALYRVLGGQLAAVCGENCA</sequence>
<accession>A0A6F8VDS7</accession>
<dbReference type="InterPro" id="IPR050289">
    <property type="entry name" value="TorD/DmsD_chaperones"/>
</dbReference>
<dbReference type="PANTHER" id="PTHR34227">
    <property type="entry name" value="CHAPERONE PROTEIN YCDY"/>
    <property type="match status" value="1"/>
</dbReference>
<protein>
    <submittedName>
        <fullName evidence="2">Chaperone TorD</fullName>
    </submittedName>
</protein>
<keyword evidence="1" id="KW-0143">Chaperone</keyword>
<evidence type="ECO:0000313" key="2">
    <source>
        <dbReference type="EMBL" id="BCB27868.1"/>
    </source>
</evidence>
<name>A0A6F8VDS7_9PROT</name>
<dbReference type="Gene3D" id="1.10.3480.10">
    <property type="entry name" value="TorD-like"/>
    <property type="match status" value="1"/>
</dbReference>
<evidence type="ECO:0000313" key="3">
    <source>
        <dbReference type="Proteomes" id="UP000502260"/>
    </source>
</evidence>
<proteinExistence type="predicted"/>
<keyword evidence="3" id="KW-1185">Reference proteome</keyword>
<dbReference type="RefSeq" id="WP_173066277.1">
    <property type="nucleotide sequence ID" value="NZ_AP022853.1"/>
</dbReference>
<dbReference type="InterPro" id="IPR020945">
    <property type="entry name" value="DMSO/NO3_reduct_chaperone"/>
</dbReference>
<dbReference type="SUPFAM" id="SSF89155">
    <property type="entry name" value="TorD-like"/>
    <property type="match status" value="1"/>
</dbReference>
<dbReference type="EMBL" id="AP022853">
    <property type="protein sequence ID" value="BCB27868.1"/>
    <property type="molecule type" value="Genomic_DNA"/>
</dbReference>